<evidence type="ECO:0000313" key="12">
    <source>
        <dbReference type="EMBL" id="OMJ13242.1"/>
    </source>
</evidence>
<dbReference type="UniPathway" id="UPA00115">
    <property type="reaction ID" value="UER00408"/>
</dbReference>
<keyword evidence="8 9" id="KW-0119">Carbohydrate metabolism</keyword>
<comment type="similarity">
    <text evidence="2 9">Belongs to the glucose-6-phosphate dehydrogenase family.</text>
</comment>
<dbReference type="SUPFAM" id="SSF55347">
    <property type="entry name" value="Glyceraldehyde-3-phosphate dehydrogenase-like, C-terminal domain"/>
    <property type="match status" value="1"/>
</dbReference>
<feature type="domain" description="Glucose-6-phosphate dehydrogenase NAD-binding" evidence="10">
    <location>
        <begin position="20"/>
        <end position="206"/>
    </location>
</feature>
<dbReference type="EC" id="1.1.1.49" evidence="3 9"/>
<gene>
    <name evidence="12" type="ORF">AYI69_g9072</name>
</gene>
<accession>A0A1R1XF35</accession>
<comment type="pathway">
    <text evidence="1 9">Carbohydrate degradation; pentose phosphate pathway; D-ribulose 5-phosphate from D-glucose 6-phosphate (oxidative stage): step 1/3.</text>
</comment>
<dbReference type="Proteomes" id="UP000187429">
    <property type="component" value="Unassembled WGS sequence"/>
</dbReference>
<sequence>MSTFESRTQVKESHSVTSIIVFGASGDLAHKKTFPALFELFKANLLPKNTLVYGYARSVMDRDMFVKKATSYIKAPEEQVAKFMESVVYVSGSYDKVEDFVRLREIVDAGEKRVQLSLVKSAETEAKKDRLRIYYMALPPSVFVSVSENIKRSVYDANAENHLVVEKPFGFDQESSRVLNDQISKDWSESEIFRTDHYLGKEMVKNIMVLRFANMFYEAVWDNKHISNVQITFREPFGTYGRGGYFDQFGIIRDVMQNHLIQVLSILAMEPPASLNAEDVRDRKTEVLKFISPITLEDTLLGQYTKSEDGKELGYLDDPTVSNDSNTPTFAEHVVRIDNDRWRGVPWILKAAKAVDVAKVVIRIQFKDIESSVFPKLARNELVIEISPTNKIYLKTIVKEPGLSSRLTLSDLNLSYSAVFDKNLIPDAYASLLLDVIGTDHSNFVRADELDEAWRIFTPLLKRIEEEKIKPLPYAYGSRGPEGESDFHIRFGGYKPTKLDYKWFSTTTGPVTKPSAPKL</sequence>
<reference evidence="13" key="1">
    <citation type="submission" date="2017-01" db="EMBL/GenBank/DDBJ databases">
        <authorList>
            <person name="Wang Y."/>
            <person name="White M."/>
            <person name="Kvist S."/>
            <person name="Moncalvo J.-M."/>
        </authorList>
    </citation>
    <scope>NUCLEOTIDE SEQUENCE [LARGE SCALE GENOMIC DNA]</scope>
    <source>
        <strain evidence="13">ID-206-W2</strain>
    </source>
</reference>
<dbReference type="InterPro" id="IPR001282">
    <property type="entry name" value="G6P_DH"/>
</dbReference>
<dbReference type="EMBL" id="LSSM01005165">
    <property type="protein sequence ID" value="OMJ13242.1"/>
    <property type="molecule type" value="Genomic_DNA"/>
</dbReference>
<evidence type="ECO:0000256" key="1">
    <source>
        <dbReference type="ARBA" id="ARBA00004937"/>
    </source>
</evidence>
<name>A0A1R1XF35_9FUNG</name>
<dbReference type="AlphaFoldDB" id="A0A1R1XF35"/>
<evidence type="ECO:0000256" key="8">
    <source>
        <dbReference type="ARBA" id="ARBA00023277"/>
    </source>
</evidence>
<keyword evidence="5 9" id="KW-0313">Glucose metabolism</keyword>
<feature type="domain" description="Glucose-6-phosphate dehydrogenase C-terminal" evidence="11">
    <location>
        <begin position="208"/>
        <end position="487"/>
    </location>
</feature>
<dbReference type="GO" id="GO:0005829">
    <property type="term" value="C:cytosol"/>
    <property type="evidence" value="ECO:0007669"/>
    <property type="project" value="TreeGrafter"/>
</dbReference>
<evidence type="ECO:0000313" key="13">
    <source>
        <dbReference type="Proteomes" id="UP000187429"/>
    </source>
</evidence>
<dbReference type="NCBIfam" id="TIGR00871">
    <property type="entry name" value="zwf"/>
    <property type="match status" value="1"/>
</dbReference>
<dbReference type="SUPFAM" id="SSF51735">
    <property type="entry name" value="NAD(P)-binding Rossmann-fold domains"/>
    <property type="match status" value="1"/>
</dbReference>
<dbReference type="PANTHER" id="PTHR23429:SF0">
    <property type="entry name" value="GLUCOSE-6-PHOSPHATE 1-DEHYDROGENASE"/>
    <property type="match status" value="1"/>
</dbReference>
<dbReference type="PRINTS" id="PR00079">
    <property type="entry name" value="G6PDHDRGNASE"/>
</dbReference>
<dbReference type="OrthoDB" id="60984at2759"/>
<dbReference type="GO" id="GO:0006006">
    <property type="term" value="P:glucose metabolic process"/>
    <property type="evidence" value="ECO:0007669"/>
    <property type="project" value="UniProtKB-KW"/>
</dbReference>
<evidence type="ECO:0000259" key="11">
    <source>
        <dbReference type="Pfam" id="PF02781"/>
    </source>
</evidence>
<evidence type="ECO:0000256" key="4">
    <source>
        <dbReference type="ARBA" id="ARBA00020444"/>
    </source>
</evidence>
<evidence type="ECO:0000259" key="10">
    <source>
        <dbReference type="Pfam" id="PF00479"/>
    </source>
</evidence>
<dbReference type="Gene3D" id="3.30.360.10">
    <property type="entry name" value="Dihydrodipicolinate Reductase, domain 2"/>
    <property type="match status" value="1"/>
</dbReference>
<evidence type="ECO:0000256" key="3">
    <source>
        <dbReference type="ARBA" id="ARBA00013019"/>
    </source>
</evidence>
<dbReference type="InterPro" id="IPR022674">
    <property type="entry name" value="G6P_DH_NAD-bd"/>
</dbReference>
<dbReference type="InterPro" id="IPR019796">
    <property type="entry name" value="G6P_DH_AS"/>
</dbReference>
<comment type="caution">
    <text evidence="12">The sequence shown here is derived from an EMBL/GenBank/DDBJ whole genome shotgun (WGS) entry which is preliminary data.</text>
</comment>
<dbReference type="PIRSF" id="PIRSF000110">
    <property type="entry name" value="G6PD"/>
    <property type="match status" value="1"/>
</dbReference>
<dbReference type="Pfam" id="PF02781">
    <property type="entry name" value="G6PD_C"/>
    <property type="match status" value="1"/>
</dbReference>
<dbReference type="InterPro" id="IPR036291">
    <property type="entry name" value="NAD(P)-bd_dom_sf"/>
</dbReference>
<dbReference type="Pfam" id="PF00479">
    <property type="entry name" value="G6PD_N"/>
    <property type="match status" value="1"/>
</dbReference>
<protein>
    <recommendedName>
        <fullName evidence="4 9">Glucose-6-phosphate 1-dehydrogenase</fullName>
        <ecNumber evidence="3 9">1.1.1.49</ecNumber>
    </recommendedName>
</protein>
<dbReference type="Gene3D" id="3.40.50.720">
    <property type="entry name" value="NAD(P)-binding Rossmann-like Domain"/>
    <property type="match status" value="1"/>
</dbReference>
<keyword evidence="6 9" id="KW-0521">NADP</keyword>
<dbReference type="PROSITE" id="PS00069">
    <property type="entry name" value="G6P_DEHYDROGENASE"/>
    <property type="match status" value="1"/>
</dbReference>
<evidence type="ECO:0000256" key="7">
    <source>
        <dbReference type="ARBA" id="ARBA00023002"/>
    </source>
</evidence>
<keyword evidence="7 9" id="KW-0560">Oxidoreductase</keyword>
<keyword evidence="13" id="KW-1185">Reference proteome</keyword>
<organism evidence="12 13">
    <name type="scientific">Smittium culicis</name>
    <dbReference type="NCBI Taxonomy" id="133412"/>
    <lineage>
        <taxon>Eukaryota</taxon>
        <taxon>Fungi</taxon>
        <taxon>Fungi incertae sedis</taxon>
        <taxon>Zoopagomycota</taxon>
        <taxon>Kickxellomycotina</taxon>
        <taxon>Harpellomycetes</taxon>
        <taxon>Harpellales</taxon>
        <taxon>Legeriomycetaceae</taxon>
        <taxon>Smittium</taxon>
    </lineage>
</organism>
<dbReference type="HAMAP" id="MF_00966">
    <property type="entry name" value="G6PD"/>
    <property type="match status" value="1"/>
</dbReference>
<dbReference type="InterPro" id="IPR022675">
    <property type="entry name" value="G6P_DH_C"/>
</dbReference>
<evidence type="ECO:0000256" key="9">
    <source>
        <dbReference type="RuleBase" id="RU362120"/>
    </source>
</evidence>
<evidence type="ECO:0000256" key="2">
    <source>
        <dbReference type="ARBA" id="ARBA00009975"/>
    </source>
</evidence>
<dbReference type="PANTHER" id="PTHR23429">
    <property type="entry name" value="GLUCOSE-6-PHOSPHATE 1-DEHYDROGENASE G6PD"/>
    <property type="match status" value="1"/>
</dbReference>
<comment type="catalytic activity">
    <reaction evidence="9">
        <text>D-glucose 6-phosphate + NADP(+) = 6-phospho-D-glucono-1,5-lactone + NADPH + H(+)</text>
        <dbReference type="Rhea" id="RHEA:15841"/>
        <dbReference type="ChEBI" id="CHEBI:15378"/>
        <dbReference type="ChEBI" id="CHEBI:57783"/>
        <dbReference type="ChEBI" id="CHEBI:57955"/>
        <dbReference type="ChEBI" id="CHEBI:58349"/>
        <dbReference type="ChEBI" id="CHEBI:61548"/>
        <dbReference type="EC" id="1.1.1.49"/>
    </reaction>
</comment>
<proteinExistence type="inferred from homology"/>
<dbReference type="GO" id="GO:0050661">
    <property type="term" value="F:NADP binding"/>
    <property type="evidence" value="ECO:0007669"/>
    <property type="project" value="InterPro"/>
</dbReference>
<evidence type="ECO:0000256" key="5">
    <source>
        <dbReference type="ARBA" id="ARBA00022526"/>
    </source>
</evidence>
<dbReference type="GO" id="GO:0009051">
    <property type="term" value="P:pentose-phosphate shunt, oxidative branch"/>
    <property type="evidence" value="ECO:0007669"/>
    <property type="project" value="TreeGrafter"/>
</dbReference>
<evidence type="ECO:0000256" key="6">
    <source>
        <dbReference type="ARBA" id="ARBA00022857"/>
    </source>
</evidence>
<comment type="function">
    <text evidence="9">Catalyzes the rate-limiting step of the oxidative pentose-phosphate pathway, which represents a route for the dissimilation of carbohydrates besides glycolysis.</text>
</comment>
<dbReference type="GO" id="GO:0004345">
    <property type="term" value="F:glucose-6-phosphate dehydrogenase activity"/>
    <property type="evidence" value="ECO:0007669"/>
    <property type="project" value="UniProtKB-EC"/>
</dbReference>